<dbReference type="EMBL" id="QZEI01000038">
    <property type="protein sequence ID" value="RLV59295.1"/>
    <property type="molecule type" value="Genomic_DNA"/>
</dbReference>
<dbReference type="Proteomes" id="UP000281474">
    <property type="component" value="Unassembled WGS sequence"/>
</dbReference>
<proteinExistence type="predicted"/>
<keyword evidence="2" id="KW-1185">Reference proteome</keyword>
<gene>
    <name evidence="1" type="ORF">D5018_12835</name>
</gene>
<reference evidence="1 2" key="1">
    <citation type="submission" date="2018-09" db="EMBL/GenBank/DDBJ databases">
        <title>Phylogeny of the Shewanellaceae, and recommendation for two new genera, Pseudoshewanella and Parashewanella.</title>
        <authorList>
            <person name="Wang G."/>
        </authorList>
    </citation>
    <scope>NUCLEOTIDE SEQUENCE [LARGE SCALE GENOMIC DNA]</scope>
    <source>
        <strain evidence="1 2">C51</strain>
    </source>
</reference>
<accession>A0A3L8PV52</accession>
<sequence length="481" mass="54246">MGDTPQTPSNLINGLPPSKDNVDVVNNGSIARSKLSEFCAHYQVTNLCRIPVAEFQGARHVHAVQSGIVNELGCNQRQFVHFNLQHTTVEVDKEYIALSIVQSGQGSKLGKVESNEGYIPPILSNQNALIYRVVNVRQEVTFDELEKMAQDSEVNFSHGLNSIYDLDSLKQTLLSRYQHSRKDLGLTESNISQQTVAITWFELVGYVDERDQRVNLPEPQHIQVGEMRIQLDDVHELLTILNVAPEEKNFHDLATVVKQWRRPPGILRSQQPDVVVTKEKKAQCLAVFKKMGFVDETHPALNQYDHGVIMGAAIPTMQNRVEQMEKIIKQEVQCSKLFTLTSARKLTEQPDQFTQYNQAHSQLTPLSTEHNETDAMAHIVSQSSLSPVIPVFCDAMIEEKGIRRPANTSDTLQRYQQRHRVEKGKSLLMVTSQPHAMYQLASAQKTFFPERPTIALTANKAPEDTRLITCLDSLDSVFRVA</sequence>
<dbReference type="AlphaFoldDB" id="A0A3L8PV52"/>
<comment type="caution">
    <text evidence="1">The sequence shown here is derived from an EMBL/GenBank/DDBJ whole genome shotgun (WGS) entry which is preliminary data.</text>
</comment>
<organism evidence="1 2">
    <name type="scientific">Parashewanella curva</name>
    <dbReference type="NCBI Taxonomy" id="2338552"/>
    <lineage>
        <taxon>Bacteria</taxon>
        <taxon>Pseudomonadati</taxon>
        <taxon>Pseudomonadota</taxon>
        <taxon>Gammaproteobacteria</taxon>
        <taxon>Alteromonadales</taxon>
        <taxon>Shewanellaceae</taxon>
        <taxon>Parashewanella</taxon>
    </lineage>
</organism>
<protein>
    <submittedName>
        <fullName evidence="1">Uncharacterized protein</fullName>
    </submittedName>
</protein>
<name>A0A3L8PV52_9GAMM</name>
<evidence type="ECO:0000313" key="1">
    <source>
        <dbReference type="EMBL" id="RLV59295.1"/>
    </source>
</evidence>
<evidence type="ECO:0000313" key="2">
    <source>
        <dbReference type="Proteomes" id="UP000281474"/>
    </source>
</evidence>